<dbReference type="GO" id="GO:0071039">
    <property type="term" value="P:nuclear polyadenylation-dependent CUT catabolic process"/>
    <property type="evidence" value="ECO:0007669"/>
    <property type="project" value="TreeGrafter"/>
</dbReference>
<dbReference type="InterPro" id="IPR010997">
    <property type="entry name" value="HRDC-like_sf"/>
</dbReference>
<dbReference type="GO" id="GO:0071036">
    <property type="term" value="P:nuclear polyadenylation-dependent snoRNA catabolic process"/>
    <property type="evidence" value="ECO:0007669"/>
    <property type="project" value="TreeGrafter"/>
</dbReference>
<feature type="domain" description="HRDC" evidence="4">
    <location>
        <begin position="366"/>
        <end position="446"/>
    </location>
</feature>
<dbReference type="GO" id="GO:0071037">
    <property type="term" value="P:nuclear polyadenylation-dependent snRNA catabolic process"/>
    <property type="evidence" value="ECO:0007669"/>
    <property type="project" value="TreeGrafter"/>
</dbReference>
<comment type="subcellular location">
    <subcellularLocation>
        <location evidence="1">Nucleus</location>
    </subcellularLocation>
</comment>
<dbReference type="InterPro" id="IPR045092">
    <property type="entry name" value="Rrp6-like"/>
</dbReference>
<dbReference type="OrthoDB" id="2250022at2759"/>
<reference evidence="5 6" key="1">
    <citation type="journal article" date="2020" name="Genome Biol. Evol.">
        <title>Comparative genomics of strictly vertically transmitted, feminizing microsporidia endosymbionts of amphipod crustaceans.</title>
        <authorList>
            <person name="Cormier A."/>
            <person name="Chebbi M.A."/>
            <person name="Giraud I."/>
            <person name="Wattier R."/>
            <person name="Teixeira M."/>
            <person name="Gilbert C."/>
            <person name="Rigaud T."/>
            <person name="Cordaux R."/>
        </authorList>
    </citation>
    <scope>NUCLEOTIDE SEQUENCE [LARGE SCALE GENOMIC DNA]</scope>
    <source>
        <strain evidence="5 6">Ou3-Ou53</strain>
    </source>
</reference>
<keyword evidence="5" id="KW-0378">Hydrolase</keyword>
<keyword evidence="5" id="KW-0269">Exonuclease</keyword>
<dbReference type="Gene3D" id="1.10.150.80">
    <property type="entry name" value="HRDC domain"/>
    <property type="match status" value="1"/>
</dbReference>
<feature type="compositionally biased region" description="Basic residues" evidence="3">
    <location>
        <begin position="515"/>
        <end position="525"/>
    </location>
</feature>
<evidence type="ECO:0000256" key="3">
    <source>
        <dbReference type="SAM" id="MobiDB-lite"/>
    </source>
</evidence>
<dbReference type="Proteomes" id="UP000740883">
    <property type="component" value="Unassembled WGS sequence"/>
</dbReference>
<dbReference type="GO" id="GO:0071035">
    <property type="term" value="P:nuclear polyadenylation-dependent rRNA catabolic process"/>
    <property type="evidence" value="ECO:0007669"/>
    <property type="project" value="TreeGrafter"/>
</dbReference>
<dbReference type="InterPro" id="IPR002121">
    <property type="entry name" value="HRDC_dom"/>
</dbReference>
<dbReference type="InterPro" id="IPR036397">
    <property type="entry name" value="RNaseH_sf"/>
</dbReference>
<dbReference type="EMBL" id="SBJO01000081">
    <property type="protein sequence ID" value="KAF9763326.1"/>
    <property type="molecule type" value="Genomic_DNA"/>
</dbReference>
<dbReference type="PANTHER" id="PTHR12124">
    <property type="entry name" value="POLYMYOSITIS/SCLERODERMA AUTOANTIGEN-RELATED"/>
    <property type="match status" value="1"/>
</dbReference>
<proteinExistence type="predicted"/>
<dbReference type="AlphaFoldDB" id="A0A9P6GZN6"/>
<protein>
    <submittedName>
        <fullName evidence="5">Exosome complex exonuclease rrp6</fullName>
    </submittedName>
</protein>
<dbReference type="Pfam" id="PF00570">
    <property type="entry name" value="HRDC"/>
    <property type="match status" value="1"/>
</dbReference>
<dbReference type="GO" id="GO:0005730">
    <property type="term" value="C:nucleolus"/>
    <property type="evidence" value="ECO:0007669"/>
    <property type="project" value="TreeGrafter"/>
</dbReference>
<dbReference type="Gene3D" id="3.30.420.10">
    <property type="entry name" value="Ribonuclease H-like superfamily/Ribonuclease H"/>
    <property type="match status" value="1"/>
</dbReference>
<name>A0A9P6GZN6_9MICR</name>
<dbReference type="GO" id="GO:0000176">
    <property type="term" value="C:nuclear exosome (RNase complex)"/>
    <property type="evidence" value="ECO:0007669"/>
    <property type="project" value="TreeGrafter"/>
</dbReference>
<accession>A0A9P6GZN6</accession>
<gene>
    <name evidence="5" type="primary">rrp6</name>
    <name evidence="5" type="ORF">NGRA_1338</name>
</gene>
<dbReference type="SUPFAM" id="SSF53098">
    <property type="entry name" value="Ribonuclease H-like"/>
    <property type="match status" value="1"/>
</dbReference>
<dbReference type="GO" id="GO:0071038">
    <property type="term" value="P:TRAMP-dependent tRNA surveillance pathway"/>
    <property type="evidence" value="ECO:0007669"/>
    <property type="project" value="TreeGrafter"/>
</dbReference>
<evidence type="ECO:0000313" key="6">
    <source>
        <dbReference type="Proteomes" id="UP000740883"/>
    </source>
</evidence>
<dbReference type="GO" id="GO:0071051">
    <property type="term" value="P:poly(A)-dependent snoRNA 3'-end processing"/>
    <property type="evidence" value="ECO:0007669"/>
    <property type="project" value="TreeGrafter"/>
</dbReference>
<evidence type="ECO:0000313" key="5">
    <source>
        <dbReference type="EMBL" id="KAF9763326.1"/>
    </source>
</evidence>
<dbReference type="PROSITE" id="PS50967">
    <property type="entry name" value="HRDC"/>
    <property type="match status" value="1"/>
</dbReference>
<dbReference type="GO" id="GO:0000467">
    <property type="term" value="P:exonucleolytic trimming to generate mature 3'-end of 5.8S rRNA from tricistronic rRNA transcript (SSU-rRNA, 5.8S rRNA, LSU-rRNA)"/>
    <property type="evidence" value="ECO:0007669"/>
    <property type="project" value="InterPro"/>
</dbReference>
<evidence type="ECO:0000259" key="4">
    <source>
        <dbReference type="PROSITE" id="PS50967"/>
    </source>
</evidence>
<dbReference type="SUPFAM" id="SSF47819">
    <property type="entry name" value="HRDC-like"/>
    <property type="match status" value="1"/>
</dbReference>
<sequence length="525" mass="62462">MNKCDIAAEFLKKLNGLLVYMNQNKIQKDSKFDNIKQKIEIIKDMFKDSEKNVKERLQSIKIDKKIRNNIKYNFENEAITTITSNSIKKIKVESAVFDTKECNHTFKEIPIFNYHQTTYLKTKDQLNELSGSEYIVVDAFYHNYRSYNGFLCFLTVLDPFGTIYIIDALQFREKIIEMDLFGCRFKKIFISRGSYFKCLKDFKNINCFTVFENGLSTNLQDKMYVDWRIRPIDKYLIFLLQIDIVKNLNLLNGVFKIKSTRTKKIDDLTKKLETLDIKTTENIERKFYCVETMEECNKLTDKELERAVKKIEILFPFIDKIAKLINSKTINNEHIYVEEKEGFEFVDKSGKNKTLVVSKYIKSKFKAKKSPYLEQIIKHREHIAMENDESIFYILSNKKLVEITEKKPADYKSLAKILIDVSPLIKEDFQGFLYRKKRVNLKKSNKKIEKTVKKVQTKFSKNRDIRGNLFENPNAQWWRNKNSKDKFEYTEESTDYEMKIEKKKRGNKSKEIKEKKPRKKQTKLK</sequence>
<feature type="region of interest" description="Disordered" evidence="3">
    <location>
        <begin position="500"/>
        <end position="525"/>
    </location>
</feature>
<keyword evidence="2" id="KW-0539">Nucleus</keyword>
<dbReference type="GO" id="GO:0000166">
    <property type="term" value="F:nucleotide binding"/>
    <property type="evidence" value="ECO:0007669"/>
    <property type="project" value="InterPro"/>
</dbReference>
<dbReference type="GO" id="GO:0000175">
    <property type="term" value="F:3'-5'-RNA exonuclease activity"/>
    <property type="evidence" value="ECO:0007669"/>
    <property type="project" value="InterPro"/>
</dbReference>
<evidence type="ECO:0000256" key="2">
    <source>
        <dbReference type="ARBA" id="ARBA00023242"/>
    </source>
</evidence>
<dbReference type="InterPro" id="IPR012337">
    <property type="entry name" value="RNaseH-like_sf"/>
</dbReference>
<dbReference type="GO" id="GO:0003727">
    <property type="term" value="F:single-stranded RNA binding"/>
    <property type="evidence" value="ECO:0007669"/>
    <property type="project" value="TreeGrafter"/>
</dbReference>
<dbReference type="InterPro" id="IPR044876">
    <property type="entry name" value="HRDC_dom_sf"/>
</dbReference>
<keyword evidence="6" id="KW-1185">Reference proteome</keyword>
<dbReference type="PANTHER" id="PTHR12124:SF47">
    <property type="entry name" value="EXOSOME COMPONENT 10"/>
    <property type="match status" value="1"/>
</dbReference>
<dbReference type="GO" id="GO:0071044">
    <property type="term" value="P:histone mRNA catabolic process"/>
    <property type="evidence" value="ECO:0007669"/>
    <property type="project" value="TreeGrafter"/>
</dbReference>
<dbReference type="GO" id="GO:0071040">
    <property type="term" value="P:nuclear polyadenylation-dependent antisense transcript catabolic process"/>
    <property type="evidence" value="ECO:0007669"/>
    <property type="project" value="TreeGrafter"/>
</dbReference>
<organism evidence="5 6">
    <name type="scientific">Nosema granulosis</name>
    <dbReference type="NCBI Taxonomy" id="83296"/>
    <lineage>
        <taxon>Eukaryota</taxon>
        <taxon>Fungi</taxon>
        <taxon>Fungi incertae sedis</taxon>
        <taxon>Microsporidia</taxon>
        <taxon>Nosematidae</taxon>
        <taxon>Nosema</taxon>
    </lineage>
</organism>
<keyword evidence="5" id="KW-0540">Nuclease</keyword>
<comment type="caution">
    <text evidence="5">The sequence shown here is derived from an EMBL/GenBank/DDBJ whole genome shotgun (WGS) entry which is preliminary data.</text>
</comment>
<evidence type="ECO:0000256" key="1">
    <source>
        <dbReference type="ARBA" id="ARBA00004123"/>
    </source>
</evidence>